<dbReference type="OrthoDB" id="7376174at2"/>
<gene>
    <name evidence="2" type="ORF">EPA93_27180</name>
</gene>
<dbReference type="RefSeq" id="WP_129890519.1">
    <property type="nucleotide sequence ID" value="NZ_CP035758.1"/>
</dbReference>
<dbReference type="AlphaFoldDB" id="A0A4P6JUZ3"/>
<sequence>MEDRTILHEIEKLVNEEHELMQKAEEGTLEGDKHERMKALEVNLDRCWDLLRQRRARRSAGLNPEDAKVRDEGTVEHYLQ</sequence>
<feature type="compositionally biased region" description="Basic and acidic residues" evidence="1">
    <location>
        <begin position="65"/>
        <end position="80"/>
    </location>
</feature>
<evidence type="ECO:0000313" key="3">
    <source>
        <dbReference type="Proteomes" id="UP000290365"/>
    </source>
</evidence>
<dbReference type="Proteomes" id="UP000290365">
    <property type="component" value="Chromosome"/>
</dbReference>
<proteinExistence type="predicted"/>
<accession>A0A4P6JUZ3</accession>
<dbReference type="EMBL" id="CP035758">
    <property type="protein sequence ID" value="QBD79467.1"/>
    <property type="molecule type" value="Genomic_DNA"/>
</dbReference>
<name>A0A4P6JUZ3_KTERU</name>
<keyword evidence="3" id="KW-1185">Reference proteome</keyword>
<evidence type="ECO:0000256" key="1">
    <source>
        <dbReference type="SAM" id="MobiDB-lite"/>
    </source>
</evidence>
<evidence type="ECO:0000313" key="2">
    <source>
        <dbReference type="EMBL" id="QBD79467.1"/>
    </source>
</evidence>
<feature type="region of interest" description="Disordered" evidence="1">
    <location>
        <begin position="57"/>
        <end position="80"/>
    </location>
</feature>
<dbReference type="Pfam" id="PF10944">
    <property type="entry name" value="DUF2630"/>
    <property type="match status" value="1"/>
</dbReference>
<dbReference type="InterPro" id="IPR020311">
    <property type="entry name" value="Uncharacterised_Rv0898c"/>
</dbReference>
<dbReference type="KEGG" id="kbs:EPA93_27180"/>
<reference evidence="2 3" key="1">
    <citation type="submission" date="2019-01" db="EMBL/GenBank/DDBJ databases">
        <title>Ktedonosporobacter rubrisoli SCAWS-G2.</title>
        <authorList>
            <person name="Huang Y."/>
            <person name="Yan B."/>
        </authorList>
    </citation>
    <scope>NUCLEOTIDE SEQUENCE [LARGE SCALE GENOMIC DNA]</scope>
    <source>
        <strain evidence="2 3">SCAWS-G2</strain>
    </source>
</reference>
<organism evidence="2 3">
    <name type="scientific">Ktedonosporobacter rubrisoli</name>
    <dbReference type="NCBI Taxonomy" id="2509675"/>
    <lineage>
        <taxon>Bacteria</taxon>
        <taxon>Bacillati</taxon>
        <taxon>Chloroflexota</taxon>
        <taxon>Ktedonobacteria</taxon>
        <taxon>Ktedonobacterales</taxon>
        <taxon>Ktedonosporobacteraceae</taxon>
        <taxon>Ktedonosporobacter</taxon>
    </lineage>
</organism>
<protein>
    <submittedName>
        <fullName evidence="2">DUF2630 family protein</fullName>
    </submittedName>
</protein>